<evidence type="ECO:0000313" key="7">
    <source>
        <dbReference type="Proteomes" id="UP000697710"/>
    </source>
</evidence>
<dbReference type="GO" id="GO:0008137">
    <property type="term" value="F:NADH dehydrogenase (ubiquinone) activity"/>
    <property type="evidence" value="ECO:0007669"/>
    <property type="project" value="InterPro"/>
</dbReference>
<dbReference type="GO" id="GO:0016651">
    <property type="term" value="F:oxidoreductase activity, acting on NAD(P)H"/>
    <property type="evidence" value="ECO:0007669"/>
    <property type="project" value="InterPro"/>
</dbReference>
<dbReference type="InterPro" id="IPR020396">
    <property type="entry name" value="NADH_UbQ_OxRdtase_CS"/>
</dbReference>
<dbReference type="EMBL" id="JAGQHR010000342">
    <property type="protein sequence ID" value="MCA9728286.1"/>
    <property type="molecule type" value="Genomic_DNA"/>
</dbReference>
<dbReference type="PROSITE" id="PS00542">
    <property type="entry name" value="COMPLEX1_30K"/>
    <property type="match status" value="1"/>
</dbReference>
<dbReference type="AlphaFoldDB" id="A0A956M1T8"/>
<evidence type="ECO:0000313" key="6">
    <source>
        <dbReference type="EMBL" id="MCA9728286.1"/>
    </source>
</evidence>
<evidence type="ECO:0000256" key="3">
    <source>
        <dbReference type="RuleBase" id="RU003456"/>
    </source>
</evidence>
<comment type="caution">
    <text evidence="6">The sequence shown here is derived from an EMBL/GenBank/DDBJ whole genome shotgun (WGS) entry which is preliminary data.</text>
</comment>
<evidence type="ECO:0000256" key="2">
    <source>
        <dbReference type="ARBA" id="ARBA00022448"/>
    </source>
</evidence>
<evidence type="ECO:0000259" key="5">
    <source>
        <dbReference type="Pfam" id="PF00329"/>
    </source>
</evidence>
<reference evidence="6" key="2">
    <citation type="journal article" date="2021" name="Microbiome">
        <title>Successional dynamics and alternative stable states in a saline activated sludge microbial community over 9 years.</title>
        <authorList>
            <person name="Wang Y."/>
            <person name="Ye J."/>
            <person name="Ju F."/>
            <person name="Liu L."/>
            <person name="Boyd J.A."/>
            <person name="Deng Y."/>
            <person name="Parks D.H."/>
            <person name="Jiang X."/>
            <person name="Yin X."/>
            <person name="Woodcroft B.J."/>
            <person name="Tyson G.W."/>
            <person name="Hugenholtz P."/>
            <person name="Polz M.F."/>
            <person name="Zhang T."/>
        </authorList>
    </citation>
    <scope>NUCLEOTIDE SEQUENCE</scope>
    <source>
        <strain evidence="6">HKST-UBA01</strain>
    </source>
</reference>
<proteinExistence type="inferred from homology"/>
<comment type="similarity">
    <text evidence="1 3">Belongs to the complex I 30 kDa subunit family.</text>
</comment>
<sequence length="158" mass="18480">MAFSEDIVRLCERFGLTELPDEGPVVERKDVVAFAHALKDELGFFFFVYCVATHYPADEKTEQPDRTLVTYRVRRLPIPGVRPTETFPFRLWVPTGDTTPSLTSVWAGADWQEREQFDLVGTVFEGHPDLRRLMMPEDWPGHPLRREYAIETQHFPWR</sequence>
<reference evidence="6" key="1">
    <citation type="submission" date="2020-04" db="EMBL/GenBank/DDBJ databases">
        <authorList>
            <person name="Zhang T."/>
        </authorList>
    </citation>
    <scope>NUCLEOTIDE SEQUENCE</scope>
    <source>
        <strain evidence="6">HKST-UBA01</strain>
    </source>
</reference>
<organism evidence="6 7">
    <name type="scientific">Eiseniibacteriota bacterium</name>
    <dbReference type="NCBI Taxonomy" id="2212470"/>
    <lineage>
        <taxon>Bacteria</taxon>
        <taxon>Candidatus Eiseniibacteriota</taxon>
    </lineage>
</organism>
<accession>A0A956M1T8</accession>
<dbReference type="InterPro" id="IPR037232">
    <property type="entry name" value="NADH_quin_OxRdtase_su_C/D-like"/>
</dbReference>
<keyword evidence="3" id="KW-0520">NAD</keyword>
<dbReference type="InterPro" id="IPR001268">
    <property type="entry name" value="NADH_UbQ_OxRdtase_30kDa_su"/>
</dbReference>
<protein>
    <recommendedName>
        <fullName evidence="4">NADH-quinone oxidoreductase</fullName>
        <ecNumber evidence="4">7.1.1.-</ecNumber>
    </recommendedName>
</protein>
<dbReference type="EC" id="7.1.1.-" evidence="4"/>
<evidence type="ECO:0000256" key="1">
    <source>
        <dbReference type="ARBA" id="ARBA00007569"/>
    </source>
</evidence>
<comment type="function">
    <text evidence="4">NDH-1 shuttles electrons from NADH, via FMN and iron-sulfur (Fe-S) centers, to quinones in the respiratory chain.</text>
</comment>
<name>A0A956M1T8_UNCEI</name>
<dbReference type="GO" id="GO:0048038">
    <property type="term" value="F:quinone binding"/>
    <property type="evidence" value="ECO:0007669"/>
    <property type="project" value="UniProtKB-KW"/>
</dbReference>
<dbReference type="Proteomes" id="UP000697710">
    <property type="component" value="Unassembled WGS sequence"/>
</dbReference>
<gene>
    <name evidence="6" type="ORF">KC729_11425</name>
</gene>
<keyword evidence="3" id="KW-1278">Translocase</keyword>
<dbReference type="Gene3D" id="3.30.460.80">
    <property type="entry name" value="NADH:ubiquinone oxidoreductase, 30kDa subunit"/>
    <property type="match status" value="1"/>
</dbReference>
<evidence type="ECO:0000256" key="4">
    <source>
        <dbReference type="RuleBase" id="RU003582"/>
    </source>
</evidence>
<feature type="domain" description="NADH:ubiquinone oxidoreductase 30kDa subunit" evidence="5">
    <location>
        <begin position="26"/>
        <end position="152"/>
    </location>
</feature>
<dbReference type="SUPFAM" id="SSF143243">
    <property type="entry name" value="Nqo5-like"/>
    <property type="match status" value="1"/>
</dbReference>
<keyword evidence="4" id="KW-0874">Quinone</keyword>
<comment type="catalytic activity">
    <reaction evidence="4">
        <text>a quinone + NADH + 5 H(+)(in) = a quinol + NAD(+) + 4 H(+)(out)</text>
        <dbReference type="Rhea" id="RHEA:57888"/>
        <dbReference type="ChEBI" id="CHEBI:15378"/>
        <dbReference type="ChEBI" id="CHEBI:24646"/>
        <dbReference type="ChEBI" id="CHEBI:57540"/>
        <dbReference type="ChEBI" id="CHEBI:57945"/>
        <dbReference type="ChEBI" id="CHEBI:132124"/>
    </reaction>
</comment>
<keyword evidence="2 3" id="KW-0813">Transport</keyword>
<dbReference type="Pfam" id="PF00329">
    <property type="entry name" value="Complex1_30kDa"/>
    <property type="match status" value="1"/>
</dbReference>
<dbReference type="PANTHER" id="PTHR10884">
    <property type="entry name" value="NADH DEHYDROGENASE UBIQUINONE IRON-SULFUR PROTEIN 3"/>
    <property type="match status" value="1"/>
</dbReference>
<dbReference type="PANTHER" id="PTHR10884:SF14">
    <property type="entry name" value="NADH DEHYDROGENASE [UBIQUINONE] IRON-SULFUR PROTEIN 3, MITOCHONDRIAL"/>
    <property type="match status" value="1"/>
</dbReference>